<sequence>MIEHWNGFEDVVKLTQWPTTLTESLLHSWISAHLNSVSYVVPLWNNDTVTSDPICLQFQSYGKWELKASRLSLTTVFKPVQSKSHPEGTVLSSCFRIQNGIISFSSKRVDPISRKMICESP</sequence>
<comment type="caution">
    <text evidence="1">The sequence shown here is derived from an EMBL/GenBank/DDBJ whole genome shotgun (WGS) entry which is preliminary data.</text>
</comment>
<evidence type="ECO:0000313" key="1">
    <source>
        <dbReference type="EMBL" id="KAL3307363.1"/>
    </source>
</evidence>
<gene>
    <name evidence="1" type="ORF">Ciccas_014128</name>
</gene>
<dbReference type="EMBL" id="JBJKFK010007555">
    <property type="protein sequence ID" value="KAL3307363.1"/>
    <property type="molecule type" value="Genomic_DNA"/>
</dbReference>
<protein>
    <submittedName>
        <fullName evidence="1">Uncharacterized protein</fullName>
    </submittedName>
</protein>
<accession>A0ABD2PK03</accession>
<name>A0ABD2PK03_9PLAT</name>
<organism evidence="1 2">
    <name type="scientific">Cichlidogyrus casuarinus</name>
    <dbReference type="NCBI Taxonomy" id="1844966"/>
    <lineage>
        <taxon>Eukaryota</taxon>
        <taxon>Metazoa</taxon>
        <taxon>Spiralia</taxon>
        <taxon>Lophotrochozoa</taxon>
        <taxon>Platyhelminthes</taxon>
        <taxon>Monogenea</taxon>
        <taxon>Monopisthocotylea</taxon>
        <taxon>Dactylogyridea</taxon>
        <taxon>Ancyrocephalidae</taxon>
        <taxon>Cichlidogyrus</taxon>
    </lineage>
</organism>
<dbReference type="AlphaFoldDB" id="A0ABD2PK03"/>
<keyword evidence="2" id="KW-1185">Reference proteome</keyword>
<evidence type="ECO:0000313" key="2">
    <source>
        <dbReference type="Proteomes" id="UP001626550"/>
    </source>
</evidence>
<dbReference type="Proteomes" id="UP001626550">
    <property type="component" value="Unassembled WGS sequence"/>
</dbReference>
<reference evidence="1 2" key="1">
    <citation type="submission" date="2024-11" db="EMBL/GenBank/DDBJ databases">
        <title>Adaptive evolution of stress response genes in parasites aligns with host niche diversity.</title>
        <authorList>
            <person name="Hahn C."/>
            <person name="Resl P."/>
        </authorList>
    </citation>
    <scope>NUCLEOTIDE SEQUENCE [LARGE SCALE GENOMIC DNA]</scope>
    <source>
        <strain evidence="1">EGGRZ-B1_66</strain>
        <tissue evidence="1">Body</tissue>
    </source>
</reference>
<proteinExistence type="predicted"/>